<dbReference type="EMBL" id="CP150886">
    <property type="protein sequence ID" value="WZB88396.1"/>
    <property type="molecule type" value="Genomic_DNA"/>
</dbReference>
<name>A0ABZ2UTT0_9CYAN</name>
<dbReference type="InterPro" id="IPR021787">
    <property type="entry name" value="DUF3352"/>
</dbReference>
<reference evidence="1 2" key="1">
    <citation type="submission" date="2024-04" db="EMBL/GenBank/DDBJ databases">
        <title>Okeanomitos corallinicola gen. &amp; sp. nov. (Nostocales, Cyanobacteria), a new toxic marine heterocyst-forming cyanobacterium from a coral reef.</title>
        <authorList>
            <person name="Li H."/>
            <person name="Li R."/>
            <person name="Kang J."/>
            <person name="Hii K.S."/>
            <person name="Mohamed H.F."/>
            <person name="Xu X."/>
            <person name="Luo Z."/>
        </authorList>
    </citation>
    <scope>NUCLEOTIDE SEQUENCE [LARGE SCALE GENOMIC DNA]</scope>
    <source>
        <strain evidence="1 2">TIOX110</strain>
    </source>
</reference>
<accession>A0ABZ2UTT0</accession>
<dbReference type="Proteomes" id="UP001483337">
    <property type="component" value="Chromosome"/>
</dbReference>
<evidence type="ECO:0000313" key="2">
    <source>
        <dbReference type="Proteomes" id="UP001483337"/>
    </source>
</evidence>
<sequence>MTLPIVSSLMKKKKQPSLVLTLSVAGLLIGVGSAAYWFFTQGQPFSRNLPVGANIIPQDALLTISVTTDNQEWGKLRELGTVATQREIEKNLTQLQKRFLTNNGYNFEKDIKPWVGDEVTIAVLPRAIVNDTSQPKSTDQNIYKQSMIMVLPIKKPEVANSAFMQNKLQNQGKLVEHKYQGITITQKQGNPGEKLSAAVINQQFMLITDDIKTMERTINSFKNQTSLSRLTGFAENFSKISNYKPFAQFYINVPTAAKIAAQTPNRALPNQVLTQLQNNQGLAGNITLEPQGIRLKGVSWLNSHSRRVLAVENKAGSMQNRLPRETLMMFSGSNLNHFWTDYISTSKGNPLAPFNPEELKKSVKSLINLDLEQDLLSWMTGEFSIAVIPNSSNDATPDNFRVGLVFMIKAGNPQGERRKLAETTLEKLDNVVKNQYQFKVESATVVGKSVVNWISPFGTLTATHGWLDEELLFFVLGAPITEKIITKPNQTLASNFLFQQTVPQELNPANSLFFLDMERVVNNFSFNRGLSNQQAFLSAIKTVGVKTAVKDNRSQQYDVVLKLKKVKN</sequence>
<organism evidence="1 2">
    <name type="scientific">Okeanomitos corallinicola TIOX110</name>
    <dbReference type="NCBI Taxonomy" id="3133117"/>
    <lineage>
        <taxon>Bacteria</taxon>
        <taxon>Bacillati</taxon>
        <taxon>Cyanobacteriota</taxon>
        <taxon>Cyanophyceae</taxon>
        <taxon>Nostocales</taxon>
        <taxon>Aphanizomenonaceae</taxon>
        <taxon>Okeanomitos</taxon>
    </lineage>
</organism>
<gene>
    <name evidence="1" type="ORF">WJM97_01480</name>
</gene>
<keyword evidence="2" id="KW-1185">Reference proteome</keyword>
<protein>
    <submittedName>
        <fullName evidence="1">DUF3352 domain-containing protein</fullName>
    </submittedName>
</protein>
<proteinExistence type="predicted"/>
<dbReference type="RefSeq" id="WP_353931304.1">
    <property type="nucleotide sequence ID" value="NZ_CP150886.1"/>
</dbReference>
<dbReference type="Pfam" id="PF11832">
    <property type="entry name" value="DUF3352"/>
    <property type="match status" value="1"/>
</dbReference>
<evidence type="ECO:0000313" key="1">
    <source>
        <dbReference type="EMBL" id="WZB88396.1"/>
    </source>
</evidence>